<dbReference type="EMBL" id="ATDT01000010">
    <property type="protein sequence ID" value="EPF17878.1"/>
    <property type="molecule type" value="Genomic_DNA"/>
</dbReference>
<dbReference type="PATRIC" id="fig|566551.4.peg.1715"/>
<evidence type="ECO:0000256" key="2">
    <source>
        <dbReference type="ARBA" id="ARBA00022563"/>
    </source>
</evidence>
<comment type="catalytic activity">
    <reaction evidence="10">
        <text>(6S)-5,6,7,8-tetrahydrofolate + NADP(+) = 7,8-dihydrofolate + NADPH + H(+)</text>
        <dbReference type="Rhea" id="RHEA:15009"/>
        <dbReference type="ChEBI" id="CHEBI:15378"/>
        <dbReference type="ChEBI" id="CHEBI:57451"/>
        <dbReference type="ChEBI" id="CHEBI:57453"/>
        <dbReference type="ChEBI" id="CHEBI:57783"/>
        <dbReference type="ChEBI" id="CHEBI:58349"/>
        <dbReference type="EC" id="1.5.1.3"/>
    </reaction>
</comment>
<dbReference type="STRING" id="566551.HMPREF0201_01862"/>
<accession>S3IVW9</accession>
<dbReference type="Gene3D" id="3.40.50.720">
    <property type="entry name" value="NAD(P)-binding Rossmann-like Domain"/>
    <property type="match status" value="1"/>
</dbReference>
<dbReference type="GO" id="GO:0004146">
    <property type="term" value="F:dihydrofolate reductase activity"/>
    <property type="evidence" value="ECO:0007669"/>
    <property type="project" value="UniProtKB-EC"/>
</dbReference>
<evidence type="ECO:0000256" key="7">
    <source>
        <dbReference type="ARBA" id="ARBA00039145"/>
    </source>
</evidence>
<evidence type="ECO:0000256" key="1">
    <source>
        <dbReference type="ARBA" id="ARBA00012856"/>
    </source>
</evidence>
<dbReference type="GO" id="GO:0006730">
    <property type="term" value="P:one-carbon metabolic process"/>
    <property type="evidence" value="ECO:0007669"/>
    <property type="project" value="UniProtKB-KW"/>
</dbReference>
<dbReference type="PANTHER" id="PTHR43639:SF6">
    <property type="entry name" value="DIHYDROMONAPTERIN REDUCTASE"/>
    <property type="match status" value="1"/>
</dbReference>
<comment type="similarity">
    <text evidence="6">Belongs to the short-chain dehydrogenases/reductases (SDR) family. FolM subfamily.</text>
</comment>
<reference evidence="12 13" key="1">
    <citation type="submission" date="2013-04" db="EMBL/GenBank/DDBJ databases">
        <authorList>
            <person name="Weinstock G."/>
            <person name="Sodergren E."/>
            <person name="Lobos E.A."/>
            <person name="Fulton L."/>
            <person name="Fulton R."/>
            <person name="Courtney L."/>
            <person name="Fronick C."/>
            <person name="O'Laughlin M."/>
            <person name="Godfrey J."/>
            <person name="Wilson R.M."/>
            <person name="Miner T."/>
            <person name="Farmer C."/>
            <person name="Delehaunty K."/>
            <person name="Cordes M."/>
            <person name="Minx P."/>
            <person name="Tomlinson C."/>
            <person name="Chen J."/>
            <person name="Wollam A."/>
            <person name="Pepin K.H."/>
            <person name="Palsikar V.B."/>
            <person name="Zhang X."/>
            <person name="Suruliraj S."/>
            <person name="Perna N.T."/>
            <person name="Plunkett G."/>
            <person name="Warren W."/>
            <person name="Mitreva M."/>
            <person name="Mardis E.R."/>
            <person name="Wilson R.K."/>
        </authorList>
    </citation>
    <scope>NUCLEOTIDE SEQUENCE [LARGE SCALE GENOMIC DNA]</scope>
    <source>
        <strain evidence="12 13">DSM 4568</strain>
    </source>
</reference>
<dbReference type="NCBIfam" id="NF005066">
    <property type="entry name" value="PRK06483.1"/>
    <property type="match status" value="1"/>
</dbReference>
<evidence type="ECO:0000256" key="8">
    <source>
        <dbReference type="ARBA" id="ARBA00039631"/>
    </source>
</evidence>
<evidence type="ECO:0000256" key="10">
    <source>
        <dbReference type="ARBA" id="ARBA00048873"/>
    </source>
</evidence>
<comment type="function">
    <text evidence="5">Catalyzes the reduction of dihydromonapterin to tetrahydromonapterin. Also has lower activity with dihydrofolate.</text>
</comment>
<evidence type="ECO:0000256" key="4">
    <source>
        <dbReference type="ARBA" id="ARBA00023002"/>
    </source>
</evidence>
<dbReference type="RefSeq" id="WP_016536165.1">
    <property type="nucleotide sequence ID" value="NZ_KE161030.1"/>
</dbReference>
<dbReference type="AlphaFoldDB" id="S3IVW9"/>
<dbReference type="EC" id="1.5.1.50" evidence="7"/>
<dbReference type="Pfam" id="PF13561">
    <property type="entry name" value="adh_short_C2"/>
    <property type="match status" value="1"/>
</dbReference>
<dbReference type="EC" id="1.5.1.3" evidence="1"/>
<evidence type="ECO:0000256" key="11">
    <source>
        <dbReference type="ARBA" id="ARBA00049376"/>
    </source>
</evidence>
<sequence length="257" mass="28116">MDAGGLEALLPRQIHSKGRIAINRPILITGAGKRIGLALAQQFIAKGQPLIISYRTRHSSIDALEHAGVTCLHADFSSTEGILRFAEQVKALTPSLRAIIHNASEWQPESRHTPLSETLNAMMQIHVATPYLLNHELEALLRGHGQGGSDIIHITDYVAERGSDKHIAYAASKAALENMTLSFALKLAPEVKVNAIAPALIMFNESDDAEYRQRALNKSLMKIAPGEQEVVNLVEYLLASRYVTGRSHAVDGGRHLR</sequence>
<dbReference type="PRINTS" id="PR00081">
    <property type="entry name" value="GDHRDH"/>
</dbReference>
<evidence type="ECO:0000313" key="13">
    <source>
        <dbReference type="Proteomes" id="UP000014585"/>
    </source>
</evidence>
<organism evidence="12 13">
    <name type="scientific">Cedecea davisae DSM 4568</name>
    <dbReference type="NCBI Taxonomy" id="566551"/>
    <lineage>
        <taxon>Bacteria</taxon>
        <taxon>Pseudomonadati</taxon>
        <taxon>Pseudomonadota</taxon>
        <taxon>Gammaproteobacteria</taxon>
        <taxon>Enterobacterales</taxon>
        <taxon>Enterobacteriaceae</taxon>
        <taxon>Cedecea</taxon>
    </lineage>
</organism>
<evidence type="ECO:0000256" key="3">
    <source>
        <dbReference type="ARBA" id="ARBA00022857"/>
    </source>
</evidence>
<evidence type="ECO:0000256" key="9">
    <source>
        <dbReference type="ARBA" id="ARBA00042299"/>
    </source>
</evidence>
<dbReference type="PANTHER" id="PTHR43639">
    <property type="entry name" value="OXIDOREDUCTASE, SHORT-CHAIN DEHYDROGENASE/REDUCTASE FAMILY (AFU_ORTHOLOGUE AFUA_5G02870)"/>
    <property type="match status" value="1"/>
</dbReference>
<dbReference type="Proteomes" id="UP000014585">
    <property type="component" value="Unassembled WGS sequence"/>
</dbReference>
<name>S3IVW9_9ENTR</name>
<keyword evidence="3" id="KW-0521">NADP</keyword>
<comment type="catalytic activity">
    <reaction evidence="11">
        <text>7,8-dihydromonapterin + NADPH + H(+) = 5,6,7,8-tetrahydromonapterin + NADP(+)</text>
        <dbReference type="Rhea" id="RHEA:34847"/>
        <dbReference type="ChEBI" id="CHEBI:15378"/>
        <dbReference type="ChEBI" id="CHEBI:57783"/>
        <dbReference type="ChEBI" id="CHEBI:58349"/>
        <dbReference type="ChEBI" id="CHEBI:71175"/>
        <dbReference type="ChEBI" id="CHEBI:71177"/>
        <dbReference type="EC" id="1.5.1.50"/>
    </reaction>
</comment>
<keyword evidence="2" id="KW-0554">One-carbon metabolism</keyword>
<dbReference type="InterPro" id="IPR002347">
    <property type="entry name" value="SDR_fam"/>
</dbReference>
<protein>
    <recommendedName>
        <fullName evidence="8">Dihydromonapterin reductase</fullName>
        <ecNumber evidence="1">1.5.1.3</ecNumber>
        <ecNumber evidence="7">1.5.1.50</ecNumber>
    </recommendedName>
    <alternativeName>
        <fullName evidence="9">Dihydrofolate reductase</fullName>
    </alternativeName>
</protein>
<keyword evidence="4" id="KW-0560">Oxidoreductase</keyword>
<evidence type="ECO:0000256" key="5">
    <source>
        <dbReference type="ARBA" id="ARBA00037508"/>
    </source>
</evidence>
<dbReference type="OrthoDB" id="9793499at2"/>
<proteinExistence type="inferred from homology"/>
<evidence type="ECO:0000313" key="12">
    <source>
        <dbReference type="EMBL" id="EPF17878.1"/>
    </source>
</evidence>
<evidence type="ECO:0000256" key="6">
    <source>
        <dbReference type="ARBA" id="ARBA00038212"/>
    </source>
</evidence>
<gene>
    <name evidence="12" type="ORF">HMPREF0201_01862</name>
</gene>
<dbReference type="InterPro" id="IPR020904">
    <property type="entry name" value="Sc_DH/Rdtase_CS"/>
</dbReference>
<dbReference type="SUPFAM" id="SSF51735">
    <property type="entry name" value="NAD(P)-binding Rossmann-fold domains"/>
    <property type="match status" value="1"/>
</dbReference>
<comment type="caution">
    <text evidence="12">The sequence shown here is derived from an EMBL/GenBank/DDBJ whole genome shotgun (WGS) entry which is preliminary data.</text>
</comment>
<dbReference type="InterPro" id="IPR036291">
    <property type="entry name" value="NAD(P)-bd_dom_sf"/>
</dbReference>
<dbReference type="HOGENOM" id="CLU_010194_1_3_6"/>
<dbReference type="PROSITE" id="PS00061">
    <property type="entry name" value="ADH_SHORT"/>
    <property type="match status" value="1"/>
</dbReference>